<keyword evidence="2" id="KW-0808">Transferase</keyword>
<dbReference type="Pfam" id="PF12804">
    <property type="entry name" value="NTP_transf_3"/>
    <property type="match status" value="1"/>
</dbReference>
<dbReference type="Gene3D" id="3.90.550.10">
    <property type="entry name" value="Spore Coat Polysaccharide Biosynthesis Protein SpsA, Chain A"/>
    <property type="match status" value="1"/>
</dbReference>
<dbReference type="PANTHER" id="PTHR43777">
    <property type="entry name" value="MOLYBDENUM COFACTOR CYTIDYLYLTRANSFERASE"/>
    <property type="match status" value="1"/>
</dbReference>
<organism evidence="2 3">
    <name type="scientific">Limisphaera ngatamarikiensis</name>
    <dbReference type="NCBI Taxonomy" id="1324935"/>
    <lineage>
        <taxon>Bacteria</taxon>
        <taxon>Pseudomonadati</taxon>
        <taxon>Verrucomicrobiota</taxon>
        <taxon>Verrucomicrobiia</taxon>
        <taxon>Limisphaerales</taxon>
        <taxon>Limisphaeraceae</taxon>
        <taxon>Limisphaera</taxon>
    </lineage>
</organism>
<accession>A0A6M1RHB0</accession>
<dbReference type="InterPro" id="IPR029044">
    <property type="entry name" value="Nucleotide-diphossugar_trans"/>
</dbReference>
<feature type="domain" description="MobA-like NTP transferase" evidence="1">
    <location>
        <begin position="4"/>
        <end position="163"/>
    </location>
</feature>
<dbReference type="AlphaFoldDB" id="A0A6M1RHB0"/>
<dbReference type="CDD" id="cd04182">
    <property type="entry name" value="GT_2_like_f"/>
    <property type="match status" value="1"/>
</dbReference>
<dbReference type="SUPFAM" id="SSF53448">
    <property type="entry name" value="Nucleotide-diphospho-sugar transferases"/>
    <property type="match status" value="1"/>
</dbReference>
<proteinExistence type="predicted"/>
<gene>
    <name evidence="2" type="ORF">G4L39_08565</name>
</gene>
<keyword evidence="3" id="KW-1185">Reference proteome</keyword>
<dbReference type="Proteomes" id="UP000477311">
    <property type="component" value="Unassembled WGS sequence"/>
</dbReference>
<evidence type="ECO:0000259" key="1">
    <source>
        <dbReference type="Pfam" id="PF12804"/>
    </source>
</evidence>
<evidence type="ECO:0000313" key="2">
    <source>
        <dbReference type="EMBL" id="NGO39448.1"/>
    </source>
</evidence>
<dbReference type="EMBL" id="JAAKYA010000053">
    <property type="protein sequence ID" value="NGO39448.1"/>
    <property type="molecule type" value="Genomic_DNA"/>
</dbReference>
<sequence length="195" mass="21174">MTCALLLAAGRSRRMGAPKLLLPWKGGTVLRTVATAFLDAGVDRVIVVTPPDAADLREALTGLAVHWAVNPGPDGEMLESVRCGLAAAPDCVRTCLVSPADLPLLHAPLIRALLEAHEKRGARLTVPVWQGRRGHPLIFDASLREEVMTSHDGVGLRGLLQTHATEVFEWPAPDPSPCEDLDTREDYERLRRTSI</sequence>
<name>A0A6M1RHB0_9BACT</name>
<dbReference type="InterPro" id="IPR025877">
    <property type="entry name" value="MobA-like_NTP_Trfase"/>
</dbReference>
<dbReference type="GO" id="GO:0016779">
    <property type="term" value="F:nucleotidyltransferase activity"/>
    <property type="evidence" value="ECO:0007669"/>
    <property type="project" value="UniProtKB-ARBA"/>
</dbReference>
<evidence type="ECO:0000313" key="3">
    <source>
        <dbReference type="Proteomes" id="UP000477311"/>
    </source>
</evidence>
<reference evidence="2 3" key="1">
    <citation type="submission" date="2020-02" db="EMBL/GenBank/DDBJ databases">
        <title>Draft genome sequence of Limisphaera ngatamarikiensis NGM72.4T, a thermophilic Verrucomicrobia grouped in subdivision 3.</title>
        <authorList>
            <person name="Carere C.R."/>
            <person name="Steen J."/>
            <person name="Hugenholtz P."/>
            <person name="Stott M.B."/>
        </authorList>
    </citation>
    <scope>NUCLEOTIDE SEQUENCE [LARGE SCALE GENOMIC DNA]</scope>
    <source>
        <strain evidence="2 3">NGM72.4</strain>
    </source>
</reference>
<dbReference type="RefSeq" id="WP_205880883.1">
    <property type="nucleotide sequence ID" value="NZ_JAAKYA010000053.1"/>
</dbReference>
<dbReference type="PANTHER" id="PTHR43777:SF1">
    <property type="entry name" value="MOLYBDENUM COFACTOR CYTIDYLYLTRANSFERASE"/>
    <property type="match status" value="1"/>
</dbReference>
<comment type="caution">
    <text evidence="2">The sequence shown here is derived from an EMBL/GenBank/DDBJ whole genome shotgun (WGS) entry which is preliminary data.</text>
</comment>
<protein>
    <submittedName>
        <fullName evidence="2">Nucleotidyltransferase family protein</fullName>
    </submittedName>
</protein>